<evidence type="ECO:0000313" key="2">
    <source>
        <dbReference type="EMBL" id="GAA1552518.1"/>
    </source>
</evidence>
<evidence type="ECO:0000313" key="3">
    <source>
        <dbReference type="Proteomes" id="UP001500393"/>
    </source>
</evidence>
<accession>A0ABP4N382</accession>
<protein>
    <recommendedName>
        <fullName evidence="4">N-acetylglutamate synthase</fullName>
    </recommendedName>
</protein>
<feature type="region of interest" description="Disordered" evidence="1">
    <location>
        <begin position="1"/>
        <end position="22"/>
    </location>
</feature>
<dbReference type="InterPro" id="IPR058595">
    <property type="entry name" value="Avidin-like"/>
</dbReference>
<gene>
    <name evidence="2" type="ORF">GCM10009789_02630</name>
</gene>
<comment type="caution">
    <text evidence="2">The sequence shown here is derived from an EMBL/GenBank/DDBJ whole genome shotgun (WGS) entry which is preliminary data.</text>
</comment>
<dbReference type="Pfam" id="PF26421">
    <property type="entry name" value="Avidin_like"/>
    <property type="match status" value="1"/>
</dbReference>
<name>A0ABP4N382_9ACTN</name>
<organism evidence="2 3">
    <name type="scientific">Kribbella sancticallisti</name>
    <dbReference type="NCBI Taxonomy" id="460087"/>
    <lineage>
        <taxon>Bacteria</taxon>
        <taxon>Bacillati</taxon>
        <taxon>Actinomycetota</taxon>
        <taxon>Actinomycetes</taxon>
        <taxon>Propionibacteriales</taxon>
        <taxon>Kribbellaceae</taxon>
        <taxon>Kribbella</taxon>
    </lineage>
</organism>
<dbReference type="Proteomes" id="UP001500393">
    <property type="component" value="Unassembled WGS sequence"/>
</dbReference>
<evidence type="ECO:0000256" key="1">
    <source>
        <dbReference type="SAM" id="MobiDB-lite"/>
    </source>
</evidence>
<dbReference type="EMBL" id="BAAAOS010000005">
    <property type="protein sequence ID" value="GAA1552518.1"/>
    <property type="molecule type" value="Genomic_DNA"/>
</dbReference>
<dbReference type="RefSeq" id="WP_344208813.1">
    <property type="nucleotide sequence ID" value="NZ_BAAAOS010000005.1"/>
</dbReference>
<reference evidence="3" key="1">
    <citation type="journal article" date="2019" name="Int. J. Syst. Evol. Microbiol.">
        <title>The Global Catalogue of Microorganisms (GCM) 10K type strain sequencing project: providing services to taxonomists for standard genome sequencing and annotation.</title>
        <authorList>
            <consortium name="The Broad Institute Genomics Platform"/>
            <consortium name="The Broad Institute Genome Sequencing Center for Infectious Disease"/>
            <person name="Wu L."/>
            <person name="Ma J."/>
        </authorList>
    </citation>
    <scope>NUCLEOTIDE SEQUENCE [LARGE SCALE GENOMIC DNA]</scope>
    <source>
        <strain evidence="3">JCM 14969</strain>
    </source>
</reference>
<evidence type="ECO:0008006" key="4">
    <source>
        <dbReference type="Google" id="ProtNLM"/>
    </source>
</evidence>
<sequence length="113" mass="12405">MIDYDGRRFSPAGHDAGDGEVPVASYRQRGDLLWADFSGGRVRRGSLTGVCRPDDTLEFGYTMVLADGSLIAGHCESTPELLPDGRIRLHERWERYGPQAATGVSQLDEIGPR</sequence>
<keyword evidence="3" id="KW-1185">Reference proteome</keyword>
<proteinExistence type="predicted"/>